<dbReference type="InterPro" id="IPR003593">
    <property type="entry name" value="AAA+_ATPase"/>
</dbReference>
<dbReference type="InterPro" id="IPR050206">
    <property type="entry name" value="FtsK/SpoIIIE/SftA"/>
</dbReference>
<proteinExistence type="predicted"/>
<dbReference type="Proteomes" id="UP000244754">
    <property type="component" value="Chromosome"/>
</dbReference>
<evidence type="ECO:0000256" key="8">
    <source>
        <dbReference type="ARBA" id="ARBA00023136"/>
    </source>
</evidence>
<dbReference type="SMART" id="SM00382">
    <property type="entry name" value="AAA"/>
    <property type="match status" value="3"/>
</dbReference>
<reference evidence="10" key="1">
    <citation type="submission" date="2018-01" db="EMBL/GenBank/DDBJ databases">
        <authorList>
            <person name="Li J."/>
        </authorList>
    </citation>
    <scope>NUCLEOTIDE SEQUENCE [LARGE SCALE GENOMIC DNA]</scope>
    <source>
        <strain evidence="10">2184</strain>
    </source>
</reference>
<evidence type="ECO:0000256" key="7">
    <source>
        <dbReference type="ARBA" id="ARBA00022989"/>
    </source>
</evidence>
<dbReference type="PROSITE" id="PS50901">
    <property type="entry name" value="FTSK"/>
    <property type="match status" value="2"/>
</dbReference>
<keyword evidence="3" id="KW-0812">Transmembrane</keyword>
<keyword evidence="7" id="KW-1133">Transmembrane helix</keyword>
<evidence type="ECO:0000256" key="1">
    <source>
        <dbReference type="ARBA" id="ARBA00004651"/>
    </source>
</evidence>
<keyword evidence="4" id="KW-0677">Repeat</keyword>
<dbReference type="InterPro" id="IPR023836">
    <property type="entry name" value="EccCa-like_Actinobacteria"/>
</dbReference>
<comment type="subcellular location">
    <subcellularLocation>
        <location evidence="1">Cell membrane</location>
        <topology evidence="1">Multi-pass membrane protein</topology>
    </subcellularLocation>
</comment>
<dbReference type="RefSeq" id="WP_108403397.1">
    <property type="nucleotide sequence ID" value="NZ_CP026948.1"/>
</dbReference>
<gene>
    <name evidence="9" type="ORF">C3E79_01970</name>
</gene>
<dbReference type="AlphaFoldDB" id="A0A2S0WCA6"/>
<dbReference type="KEGG" id="clia:C3E79_01970"/>
<protein>
    <submittedName>
        <fullName evidence="9">Type VII secretion protein EccC</fullName>
    </submittedName>
</protein>
<organism evidence="9 10">
    <name type="scientific">Corynebacterium liangguodongii</name>
    <dbReference type="NCBI Taxonomy" id="2079535"/>
    <lineage>
        <taxon>Bacteria</taxon>
        <taxon>Bacillati</taxon>
        <taxon>Actinomycetota</taxon>
        <taxon>Actinomycetes</taxon>
        <taxon>Mycobacteriales</taxon>
        <taxon>Corynebacteriaceae</taxon>
        <taxon>Corynebacterium</taxon>
    </lineage>
</organism>
<dbReference type="NCBIfam" id="TIGR03925">
    <property type="entry name" value="T7SS_EccC_b"/>
    <property type="match status" value="1"/>
</dbReference>
<evidence type="ECO:0000256" key="6">
    <source>
        <dbReference type="ARBA" id="ARBA00022840"/>
    </source>
</evidence>
<evidence type="ECO:0000256" key="3">
    <source>
        <dbReference type="ARBA" id="ARBA00022692"/>
    </source>
</evidence>
<keyword evidence="10" id="KW-1185">Reference proteome</keyword>
<dbReference type="InterPro" id="IPR027417">
    <property type="entry name" value="P-loop_NTPase"/>
</dbReference>
<evidence type="ECO:0000256" key="5">
    <source>
        <dbReference type="ARBA" id="ARBA00022741"/>
    </source>
</evidence>
<dbReference type="PANTHER" id="PTHR22683:SF1">
    <property type="entry name" value="TYPE VII SECRETION SYSTEM PROTEIN ESSC"/>
    <property type="match status" value="1"/>
</dbReference>
<dbReference type="OrthoDB" id="9807790at2"/>
<keyword evidence="8" id="KW-0472">Membrane</keyword>
<evidence type="ECO:0000256" key="2">
    <source>
        <dbReference type="ARBA" id="ARBA00022475"/>
    </source>
</evidence>
<dbReference type="GO" id="GO:0005886">
    <property type="term" value="C:plasma membrane"/>
    <property type="evidence" value="ECO:0007669"/>
    <property type="project" value="UniProtKB-SubCell"/>
</dbReference>
<evidence type="ECO:0000313" key="10">
    <source>
        <dbReference type="Proteomes" id="UP000244754"/>
    </source>
</evidence>
<dbReference type="InterPro" id="IPR002543">
    <property type="entry name" value="FtsK_dom"/>
</dbReference>
<dbReference type="PANTHER" id="PTHR22683">
    <property type="entry name" value="SPORULATION PROTEIN RELATED"/>
    <property type="match status" value="1"/>
</dbReference>
<dbReference type="SUPFAM" id="SSF52540">
    <property type="entry name" value="P-loop containing nucleoside triphosphate hydrolases"/>
    <property type="match status" value="3"/>
</dbReference>
<sequence>MLGLDRTAVLAPQHAAGDDQEPPLPEGSLAAEPIPEAQRDQPQPIIKILMPIIMIAAIGAMVAVVALSGREVSPTMAIFPLMMGLSALMMINPPEKAGDIDETRRVYLRHLGALAESARTNADRQRAHASYLHPAPSHLLHATATSRVWERGHDSPRALHVRFGEGTTSLCTPVHVADPGSPEDLDPVCAVSLRRMVAAVGTVAGMPIVINLAAFPSIVLTGAQAHEVARAALCQLCFFHGPEVAGLYNLHKDPDFEWVKWFPHTRAPHKAAFAVALADRAHAHAALMSPGIDCVIAVDQDPDYSVDEDSLHLVCEAGVVVARTLKGDEELGCVDTLPVLVAELIARHLAFYRRPESSGAQGAGGLMSMLGFSDIDELDEHSMWRGRAGTRHHLVVPFGSTPDGGAVHLDLKEAAHGGMGPHGLCIGATGSGKSELLRTLVTALAATHSPEELNVVLVDFKGGATFLGCEDLPHTAAVITNLEAESVLVERMFDAISGELNRRQELLREAGNFANVTDYFHARQAGRADVGALPSLLIIVDEFSELLGQHPHFADLFVAVGRLGRSLGVHLLLASQRLEEGKLRGLDSHLSYRIGLKTFSAGESRQVLGVPDAYELPGEPGSGYLKTGSTELVRFRAAYVSGPLERRVGGDEGHARPAVALFTGWSEVEEDHDRADIRIDESTTLLAAVVGKARSTARVQGMSAHQVWLPPLPEVVELSTVCESPAPLQVSIGLIDDPYHQRQDPAVIDFSHAGGHVAIAGGPRTGKSMALRTIVAALAVTHTTSQVCFYVIDAGAGGLADLECLPHVAGVATPAEEDKCRRIVDEMLALIDAHATAPQDPAARRQTFLVLDGWHSVFAPDSSLEDLRDALARIASAGPAAGVHIVTSTQRWSAIRANVRDLIGTRLELHLSEPADSLLGRKAQQQVPARPGRGLNPHGRHMLIAATAPQDLAHIAAQAAGQPPAPRLKVLPAAVSAAALLGGEEASRLPFARGGRNLDAVCLEGRHLVAIGVRGSGKSTLLATLIAGIDALPRDAARMVIIDPRRRHIDAAGSDMVASYAASSAAVRDTVSAAVETLRSRLPGAGVSAAELAERSWWEGPDIYLIIDDADLVAEADVAPLLALLPHARDIGLHVIVARKLGGTARALYGGLLGAVKDLNPDAVLLSGNRDEGSVFGVKPEPLPAGRGRLVRDGVDAGFIQVATLEAAADAGEE</sequence>
<dbReference type="Gene3D" id="3.40.50.300">
    <property type="entry name" value="P-loop containing nucleotide triphosphate hydrolases"/>
    <property type="match status" value="3"/>
</dbReference>
<accession>A0A2S0WCA6</accession>
<evidence type="ECO:0000313" key="9">
    <source>
        <dbReference type="EMBL" id="AWB83407.1"/>
    </source>
</evidence>
<keyword evidence="6" id="KW-0067">ATP-binding</keyword>
<dbReference type="Pfam" id="PF01580">
    <property type="entry name" value="FtsK_SpoIIIE"/>
    <property type="match status" value="2"/>
</dbReference>
<keyword evidence="2" id="KW-1003">Cell membrane</keyword>
<dbReference type="NCBIfam" id="TIGR03924">
    <property type="entry name" value="T7SS_EccC_a"/>
    <property type="match status" value="1"/>
</dbReference>
<dbReference type="EMBL" id="CP026948">
    <property type="protein sequence ID" value="AWB83407.1"/>
    <property type="molecule type" value="Genomic_DNA"/>
</dbReference>
<keyword evidence="5" id="KW-0547">Nucleotide-binding</keyword>
<dbReference type="InterPro" id="IPR023837">
    <property type="entry name" value="EccCb-like_Actinobacteria"/>
</dbReference>
<name>A0A2S0WCA6_9CORY</name>
<dbReference type="GO" id="GO:0005524">
    <property type="term" value="F:ATP binding"/>
    <property type="evidence" value="ECO:0007669"/>
    <property type="project" value="UniProtKB-UniRule"/>
</dbReference>
<evidence type="ECO:0000256" key="4">
    <source>
        <dbReference type="ARBA" id="ARBA00022737"/>
    </source>
</evidence>
<dbReference type="GO" id="GO:0003677">
    <property type="term" value="F:DNA binding"/>
    <property type="evidence" value="ECO:0007669"/>
    <property type="project" value="InterPro"/>
</dbReference>